<comment type="subcellular location">
    <subcellularLocation>
        <location evidence="2">Cell inner membrane</location>
        <topology evidence="2">Multi-pass membrane protein</topology>
    </subcellularLocation>
</comment>
<dbReference type="GO" id="GO:0005524">
    <property type="term" value="F:ATP binding"/>
    <property type="evidence" value="ECO:0007669"/>
    <property type="project" value="UniProtKB-KW"/>
</dbReference>
<dbReference type="EC" id="2.7.13.3" evidence="3"/>
<evidence type="ECO:0000256" key="11">
    <source>
        <dbReference type="ARBA" id="ARBA00022840"/>
    </source>
</evidence>
<comment type="catalytic activity">
    <reaction evidence="1">
        <text>ATP + protein L-histidine = ADP + protein N-phospho-L-histidine.</text>
        <dbReference type="EC" id="2.7.13.3"/>
    </reaction>
</comment>
<dbReference type="InterPro" id="IPR003661">
    <property type="entry name" value="HisK_dim/P_dom"/>
</dbReference>
<dbReference type="InterPro" id="IPR003594">
    <property type="entry name" value="HATPase_dom"/>
</dbReference>
<keyword evidence="5" id="KW-0997">Cell inner membrane</keyword>
<evidence type="ECO:0000256" key="14">
    <source>
        <dbReference type="ARBA" id="ARBA00023136"/>
    </source>
</evidence>
<dbReference type="Gene3D" id="3.30.565.10">
    <property type="entry name" value="Histidine kinase-like ATPase, C-terminal domain"/>
    <property type="match status" value="1"/>
</dbReference>
<keyword evidence="8 16" id="KW-0812">Transmembrane</keyword>
<evidence type="ECO:0000256" key="10">
    <source>
        <dbReference type="ARBA" id="ARBA00022777"/>
    </source>
</evidence>
<keyword evidence="20" id="KW-1185">Reference proteome</keyword>
<evidence type="ECO:0000256" key="7">
    <source>
        <dbReference type="ARBA" id="ARBA00022679"/>
    </source>
</evidence>
<dbReference type="Proteomes" id="UP000319627">
    <property type="component" value="Unassembled WGS sequence"/>
</dbReference>
<evidence type="ECO:0000256" key="9">
    <source>
        <dbReference type="ARBA" id="ARBA00022741"/>
    </source>
</evidence>
<evidence type="ECO:0000313" key="20">
    <source>
        <dbReference type="Proteomes" id="UP000319627"/>
    </source>
</evidence>
<dbReference type="InterPro" id="IPR036097">
    <property type="entry name" value="HisK_dim/P_sf"/>
</dbReference>
<dbReference type="Pfam" id="PF02518">
    <property type="entry name" value="HATPase_c"/>
    <property type="match status" value="1"/>
</dbReference>
<evidence type="ECO:0000256" key="3">
    <source>
        <dbReference type="ARBA" id="ARBA00012438"/>
    </source>
</evidence>
<proteinExistence type="predicted"/>
<dbReference type="PANTHER" id="PTHR44936">
    <property type="entry name" value="SENSOR PROTEIN CREC"/>
    <property type="match status" value="1"/>
</dbReference>
<keyword evidence="12 16" id="KW-1133">Transmembrane helix</keyword>
<evidence type="ECO:0000256" key="16">
    <source>
        <dbReference type="SAM" id="Phobius"/>
    </source>
</evidence>
<evidence type="ECO:0000256" key="1">
    <source>
        <dbReference type="ARBA" id="ARBA00000085"/>
    </source>
</evidence>
<dbReference type="PROSITE" id="PS50885">
    <property type="entry name" value="HAMP"/>
    <property type="match status" value="1"/>
</dbReference>
<feature type="region of interest" description="Disordered" evidence="15">
    <location>
        <begin position="45"/>
        <end position="85"/>
    </location>
</feature>
<keyword evidence="11" id="KW-0067">ATP-binding</keyword>
<evidence type="ECO:0000256" key="13">
    <source>
        <dbReference type="ARBA" id="ARBA00023012"/>
    </source>
</evidence>
<feature type="compositionally biased region" description="Basic and acidic residues" evidence="15">
    <location>
        <begin position="51"/>
        <end position="75"/>
    </location>
</feature>
<dbReference type="Pfam" id="PF00672">
    <property type="entry name" value="HAMP"/>
    <property type="match status" value="1"/>
</dbReference>
<dbReference type="GO" id="GO:0000155">
    <property type="term" value="F:phosphorelay sensor kinase activity"/>
    <property type="evidence" value="ECO:0007669"/>
    <property type="project" value="InterPro"/>
</dbReference>
<protein>
    <recommendedName>
        <fullName evidence="3">histidine kinase</fullName>
        <ecNumber evidence="3">2.7.13.3</ecNumber>
    </recommendedName>
</protein>
<dbReference type="PRINTS" id="PR00344">
    <property type="entry name" value="BCTRLSENSOR"/>
</dbReference>
<dbReference type="SUPFAM" id="SSF158472">
    <property type="entry name" value="HAMP domain-like"/>
    <property type="match status" value="1"/>
</dbReference>
<keyword evidence="13" id="KW-0902">Two-component regulatory system</keyword>
<dbReference type="RefSeq" id="WP_425457497.1">
    <property type="nucleotide sequence ID" value="NZ_VLKG01000011.1"/>
</dbReference>
<keyword evidence="7" id="KW-0808">Transferase</keyword>
<dbReference type="InterPro" id="IPR005467">
    <property type="entry name" value="His_kinase_dom"/>
</dbReference>
<evidence type="ECO:0000256" key="15">
    <source>
        <dbReference type="SAM" id="MobiDB-lite"/>
    </source>
</evidence>
<dbReference type="SUPFAM" id="SSF47384">
    <property type="entry name" value="Homodimeric domain of signal transducing histidine kinase"/>
    <property type="match status" value="1"/>
</dbReference>
<feature type="transmembrane region" description="Helical" evidence="16">
    <location>
        <begin position="12"/>
        <end position="31"/>
    </location>
</feature>
<evidence type="ECO:0000259" key="17">
    <source>
        <dbReference type="PROSITE" id="PS50109"/>
    </source>
</evidence>
<evidence type="ECO:0000256" key="6">
    <source>
        <dbReference type="ARBA" id="ARBA00022553"/>
    </source>
</evidence>
<dbReference type="SMART" id="SM00304">
    <property type="entry name" value="HAMP"/>
    <property type="match status" value="1"/>
</dbReference>
<keyword evidence="9" id="KW-0547">Nucleotide-binding</keyword>
<keyword evidence="10 19" id="KW-0418">Kinase</keyword>
<dbReference type="GO" id="GO:0005886">
    <property type="term" value="C:plasma membrane"/>
    <property type="evidence" value="ECO:0007669"/>
    <property type="project" value="UniProtKB-SubCell"/>
</dbReference>
<feature type="domain" description="HAMP" evidence="18">
    <location>
        <begin position="112"/>
        <end position="164"/>
    </location>
</feature>
<dbReference type="InterPro" id="IPR004358">
    <property type="entry name" value="Sig_transdc_His_kin-like_C"/>
</dbReference>
<dbReference type="CDD" id="cd00082">
    <property type="entry name" value="HisKA"/>
    <property type="match status" value="1"/>
</dbReference>
<dbReference type="SMART" id="SM00388">
    <property type="entry name" value="HisKA"/>
    <property type="match status" value="1"/>
</dbReference>
<evidence type="ECO:0000259" key="18">
    <source>
        <dbReference type="PROSITE" id="PS50885"/>
    </source>
</evidence>
<dbReference type="InterPro" id="IPR036890">
    <property type="entry name" value="HATPase_C_sf"/>
</dbReference>
<dbReference type="CDD" id="cd00075">
    <property type="entry name" value="HATPase"/>
    <property type="match status" value="1"/>
</dbReference>
<dbReference type="SMART" id="SM00387">
    <property type="entry name" value="HATPase_c"/>
    <property type="match status" value="1"/>
</dbReference>
<dbReference type="EMBL" id="VLKG01000011">
    <property type="protein sequence ID" value="TWH64247.1"/>
    <property type="molecule type" value="Genomic_DNA"/>
</dbReference>
<keyword evidence="4" id="KW-1003">Cell membrane</keyword>
<gene>
    <name evidence="19" type="ORF">LX59_02654</name>
</gene>
<dbReference type="Gene3D" id="1.10.287.130">
    <property type="match status" value="1"/>
</dbReference>
<keyword evidence="6" id="KW-0597">Phosphoprotein</keyword>
<evidence type="ECO:0000256" key="12">
    <source>
        <dbReference type="ARBA" id="ARBA00022989"/>
    </source>
</evidence>
<keyword evidence="14 16" id="KW-0472">Membrane</keyword>
<dbReference type="SUPFAM" id="SSF55874">
    <property type="entry name" value="ATPase domain of HSP90 chaperone/DNA topoisomerase II/histidine kinase"/>
    <property type="match status" value="1"/>
</dbReference>
<accession>A0A562HZN1</accession>
<name>A0A562HZN1_9GAMM</name>
<evidence type="ECO:0000256" key="4">
    <source>
        <dbReference type="ARBA" id="ARBA00022475"/>
    </source>
</evidence>
<dbReference type="CDD" id="cd06225">
    <property type="entry name" value="HAMP"/>
    <property type="match status" value="1"/>
</dbReference>
<dbReference type="InterPro" id="IPR003660">
    <property type="entry name" value="HAMP_dom"/>
</dbReference>
<sequence length="371" mass="41843">MIRVRHSLFTQLFGLFVFAILLAHVLGYIWFHYYAEQPVRREPPPLGPDWMSERPEFDFDPDRPEPPPFLFDDHPPPGQQLPPPPPSIFEGPQVLFILQLIASVIAAWFGARQLTRPIRQLSAAAERLSTDLDSPALSEQGPDELVQAARTFNRMQRRINEQIRLRSGMLTAVSHDLRTPVARMKLRLEHLEDGQTRQRLGQDLDEMMVLLDSTLSYMHAQSATESRQYLDIQALVESLVENAQEHGADAQVIGHCQPLWVQPLALRSCVSNLLNNALRYAGQVRIELRDQKAQLEIRVCDHGPGIPADQREAVFEPFYRLDRSRNKDFGGTGLGLTIARETVVRQGGSLMLEDTPGGGLTAVLCLPRLSQ</sequence>
<reference evidence="19 20" key="1">
    <citation type="submission" date="2019-07" db="EMBL/GenBank/DDBJ databases">
        <title>Genomic Encyclopedia of Type Strains, Phase I: the one thousand microbial genomes (KMG-I) project.</title>
        <authorList>
            <person name="Kyrpides N."/>
        </authorList>
    </citation>
    <scope>NUCLEOTIDE SEQUENCE [LARGE SCALE GENOMIC DNA]</scope>
    <source>
        <strain evidence="19 20">DSM 375</strain>
    </source>
</reference>
<evidence type="ECO:0000256" key="2">
    <source>
        <dbReference type="ARBA" id="ARBA00004429"/>
    </source>
</evidence>
<feature type="domain" description="Histidine kinase" evidence="17">
    <location>
        <begin position="172"/>
        <end position="370"/>
    </location>
</feature>
<dbReference type="AlphaFoldDB" id="A0A562HZN1"/>
<feature type="compositionally biased region" description="Pro residues" evidence="15">
    <location>
        <begin position="76"/>
        <end position="85"/>
    </location>
</feature>
<evidence type="ECO:0000256" key="5">
    <source>
        <dbReference type="ARBA" id="ARBA00022519"/>
    </source>
</evidence>
<comment type="caution">
    <text evidence="19">The sequence shown here is derived from an EMBL/GenBank/DDBJ whole genome shotgun (WGS) entry which is preliminary data.</text>
</comment>
<dbReference type="InterPro" id="IPR050980">
    <property type="entry name" value="2C_sensor_his_kinase"/>
</dbReference>
<evidence type="ECO:0000256" key="8">
    <source>
        <dbReference type="ARBA" id="ARBA00022692"/>
    </source>
</evidence>
<dbReference type="PANTHER" id="PTHR44936:SF5">
    <property type="entry name" value="SENSOR HISTIDINE KINASE ENVZ"/>
    <property type="match status" value="1"/>
</dbReference>
<organism evidence="19 20">
    <name type="scientific">Azomonas agilis</name>
    <dbReference type="NCBI Taxonomy" id="116849"/>
    <lineage>
        <taxon>Bacteria</taxon>
        <taxon>Pseudomonadati</taxon>
        <taxon>Pseudomonadota</taxon>
        <taxon>Gammaproteobacteria</taxon>
        <taxon>Pseudomonadales</taxon>
        <taxon>Pseudomonadaceae</taxon>
        <taxon>Azomonas</taxon>
    </lineage>
</organism>
<dbReference type="PROSITE" id="PS50109">
    <property type="entry name" value="HIS_KIN"/>
    <property type="match status" value="1"/>
</dbReference>
<evidence type="ECO:0000313" key="19">
    <source>
        <dbReference type="EMBL" id="TWH64247.1"/>
    </source>
</evidence>